<evidence type="ECO:0000313" key="2">
    <source>
        <dbReference type="EMBL" id="CAG8824188.1"/>
    </source>
</evidence>
<comment type="caution">
    <text evidence="2">The sequence shown here is derived from an EMBL/GenBank/DDBJ whole genome shotgun (WGS) entry which is preliminary data.</text>
</comment>
<reference evidence="2 3" key="1">
    <citation type="submission" date="2021-06" db="EMBL/GenBank/DDBJ databases">
        <authorList>
            <person name="Kallberg Y."/>
            <person name="Tangrot J."/>
            <person name="Rosling A."/>
        </authorList>
    </citation>
    <scope>NUCLEOTIDE SEQUENCE [LARGE SCALE GENOMIC DNA]</scope>
    <source>
        <strain evidence="2 3">120-4 pot B 10/14</strain>
    </source>
</reference>
<dbReference type="Proteomes" id="UP000789901">
    <property type="component" value="Unassembled WGS sequence"/>
</dbReference>
<protein>
    <submittedName>
        <fullName evidence="2">36131_t:CDS:1</fullName>
    </submittedName>
</protein>
<accession>A0ABN7WAZ9</accession>
<feature type="non-terminal residue" evidence="2">
    <location>
        <position position="1"/>
    </location>
</feature>
<proteinExistence type="predicted"/>
<evidence type="ECO:0000313" key="3">
    <source>
        <dbReference type="Proteomes" id="UP000789901"/>
    </source>
</evidence>
<keyword evidence="3" id="KW-1185">Reference proteome</keyword>
<feature type="non-terminal residue" evidence="2">
    <location>
        <position position="138"/>
    </location>
</feature>
<name>A0ABN7WAZ9_GIGMA</name>
<keyword evidence="1" id="KW-0175">Coiled coil</keyword>
<sequence length="138" mass="16039">EKTRKPLSFTSQSFNISILSAEDLITLFLANNIEQRMEQEAENEVEHKIEEIDNEEIERIKKFKIALNYKLGDSDIEETILSFKTLLIFIKALVFNNVSNFPETLYKAKDAISFNKTIIQFVVYHFLTNLESISNNSQ</sequence>
<gene>
    <name evidence="2" type="ORF">GMARGA_LOCUS28517</name>
</gene>
<organism evidence="2 3">
    <name type="scientific">Gigaspora margarita</name>
    <dbReference type="NCBI Taxonomy" id="4874"/>
    <lineage>
        <taxon>Eukaryota</taxon>
        <taxon>Fungi</taxon>
        <taxon>Fungi incertae sedis</taxon>
        <taxon>Mucoromycota</taxon>
        <taxon>Glomeromycotina</taxon>
        <taxon>Glomeromycetes</taxon>
        <taxon>Diversisporales</taxon>
        <taxon>Gigasporaceae</taxon>
        <taxon>Gigaspora</taxon>
    </lineage>
</organism>
<feature type="coiled-coil region" evidence="1">
    <location>
        <begin position="30"/>
        <end position="58"/>
    </location>
</feature>
<dbReference type="EMBL" id="CAJVQB010036594">
    <property type="protein sequence ID" value="CAG8824188.1"/>
    <property type="molecule type" value="Genomic_DNA"/>
</dbReference>
<evidence type="ECO:0000256" key="1">
    <source>
        <dbReference type="SAM" id="Coils"/>
    </source>
</evidence>